<name>A0A3B1DA07_9ZZZZ</name>
<dbReference type="Gene3D" id="3.40.1630.10">
    <property type="entry name" value="YhiQ-like domain"/>
    <property type="match status" value="1"/>
</dbReference>
<dbReference type="Gene3D" id="3.40.50.150">
    <property type="entry name" value="Vaccinia Virus protein VP39"/>
    <property type="match status" value="1"/>
</dbReference>
<dbReference type="PANTHER" id="PTHR36112:SF1">
    <property type="entry name" value="RIBOSOMAL RNA SMALL SUBUNIT METHYLTRANSFERASE J"/>
    <property type="match status" value="1"/>
</dbReference>
<protein>
    <submittedName>
        <fullName evidence="1">16S rRNA (Guanine(1516)-N(2))-methyltransferase</fullName>
        <ecNumber evidence="1">2.1.1.242</ecNumber>
    </submittedName>
</protein>
<gene>
    <name evidence="1" type="ORF">MNBD_UNCLBAC01-431</name>
</gene>
<keyword evidence="1" id="KW-0808">Transferase</keyword>
<dbReference type="SUPFAM" id="SSF53335">
    <property type="entry name" value="S-adenosyl-L-methionine-dependent methyltransferases"/>
    <property type="match status" value="1"/>
</dbReference>
<organism evidence="1">
    <name type="scientific">hydrothermal vent metagenome</name>
    <dbReference type="NCBI Taxonomy" id="652676"/>
    <lineage>
        <taxon>unclassified sequences</taxon>
        <taxon>metagenomes</taxon>
        <taxon>ecological metagenomes</taxon>
    </lineage>
</organism>
<dbReference type="CDD" id="cd02440">
    <property type="entry name" value="AdoMet_MTases"/>
    <property type="match status" value="1"/>
</dbReference>
<dbReference type="InterPro" id="IPR029063">
    <property type="entry name" value="SAM-dependent_MTases_sf"/>
</dbReference>
<keyword evidence="1" id="KW-0489">Methyltransferase</keyword>
<dbReference type="Pfam" id="PF04445">
    <property type="entry name" value="SAM_MT"/>
    <property type="match status" value="1"/>
</dbReference>
<dbReference type="GO" id="GO:0008990">
    <property type="term" value="F:rRNA (guanine-N2-)-methyltransferase activity"/>
    <property type="evidence" value="ECO:0007669"/>
    <property type="project" value="InterPro"/>
</dbReference>
<accession>A0A3B1DA07</accession>
<reference evidence="1" key="1">
    <citation type="submission" date="2018-06" db="EMBL/GenBank/DDBJ databases">
        <authorList>
            <person name="Zhirakovskaya E."/>
        </authorList>
    </citation>
    <scope>NUCLEOTIDE SEQUENCE</scope>
</reference>
<sequence>MPIPLIPSEKYSDYIQKFANHWNFEVRQPTASDTFILKMSNGHLQLFKQDEPKLGAIYVDFTEGTNAHRRKFGGGRAQAIAKSIGFKKDHFPNIVDATAGLGKEAFILAALGCRVHMIERSPVIAALLENGLNRAKSDPNIGTWINQRLSLMHQDSLEGLLKLPFQPNVIYLDPMFPEKRKSALVKKDMRIFKTLLGPDADSDKLLNIALQTAKNRVVVKRPEYADYLADQKPNTSIKTKKNRFDIYLVN</sequence>
<dbReference type="AlphaFoldDB" id="A0A3B1DA07"/>
<dbReference type="EMBL" id="UOGJ01000132">
    <property type="protein sequence ID" value="VAX37592.1"/>
    <property type="molecule type" value="Genomic_DNA"/>
</dbReference>
<dbReference type="HAMAP" id="MF_01523">
    <property type="entry name" value="16SrRNA_methyltr_J"/>
    <property type="match status" value="1"/>
</dbReference>
<evidence type="ECO:0000313" key="1">
    <source>
        <dbReference type="EMBL" id="VAX37592.1"/>
    </source>
</evidence>
<dbReference type="InterPro" id="IPR007536">
    <property type="entry name" value="16SrRNA_methylTrfase_J"/>
</dbReference>
<proteinExistence type="inferred from homology"/>
<dbReference type="EC" id="2.1.1.242" evidence="1"/>
<dbReference type="PANTHER" id="PTHR36112">
    <property type="entry name" value="RIBOSOMAL RNA SMALL SUBUNIT METHYLTRANSFERASE J"/>
    <property type="match status" value="1"/>
</dbReference>